<protein>
    <submittedName>
        <fullName evidence="1">Uncharacterized protein</fullName>
    </submittedName>
</protein>
<comment type="caution">
    <text evidence="1">The sequence shown here is derived from an EMBL/GenBank/DDBJ whole genome shotgun (WGS) entry which is preliminary data.</text>
</comment>
<gene>
    <name evidence="1" type="ORF">D7N80_28190</name>
</gene>
<name>A0A3R1B0I8_SALET</name>
<dbReference type="EMBL" id="RVVJ01000094">
    <property type="protein sequence ID" value="MML57042.1"/>
    <property type="molecule type" value="Genomic_DNA"/>
</dbReference>
<accession>A0A3R1B0I8</accession>
<sequence length="85" mass="9910">MEKILCYALNRIVELENMLLPAIPETVWPAEVELIFSRTEGAGDLPLHHQHRLKHHVNRMWLERLPVPSIVIAAEVLCKEMERYA</sequence>
<organism evidence="1">
    <name type="scientific">Salmonella enterica I</name>
    <dbReference type="NCBI Taxonomy" id="59201"/>
    <lineage>
        <taxon>Bacteria</taxon>
        <taxon>Pseudomonadati</taxon>
        <taxon>Pseudomonadota</taxon>
        <taxon>Gammaproteobacteria</taxon>
        <taxon>Enterobacterales</taxon>
        <taxon>Enterobacteriaceae</taxon>
        <taxon>Salmonella</taxon>
    </lineage>
</organism>
<dbReference type="Proteomes" id="UP000885348">
    <property type="component" value="Unassembled WGS sequence"/>
</dbReference>
<proteinExistence type="predicted"/>
<evidence type="ECO:0000313" key="1">
    <source>
        <dbReference type="EMBL" id="MML57042.1"/>
    </source>
</evidence>
<reference evidence="1" key="1">
    <citation type="submission" date="2018-09" db="EMBL/GenBank/DDBJ databases">
        <authorList>
            <person name="Ashton P.M."/>
            <person name="Dallman T."/>
            <person name="Nair S."/>
            <person name="De Pinna E."/>
            <person name="Peters T."/>
            <person name="Grant K."/>
        </authorList>
    </citation>
    <scope>NUCLEOTIDE SEQUENCE [LARGE SCALE GENOMIC DNA]</scope>
    <source>
        <strain evidence="1">598938</strain>
    </source>
</reference>
<dbReference type="AlphaFoldDB" id="A0A3R1B0I8"/>